<name>A0A1L8QQG3_9ENTE</name>
<dbReference type="CDD" id="cd07989">
    <property type="entry name" value="LPLAT_AGPAT-like"/>
    <property type="match status" value="1"/>
</dbReference>
<dbReference type="SMART" id="SM00563">
    <property type="entry name" value="PlsC"/>
    <property type="match status" value="1"/>
</dbReference>
<organism evidence="4 5">
    <name type="scientific">Enterococcus aquimarinus</name>
    <dbReference type="NCBI Taxonomy" id="328396"/>
    <lineage>
        <taxon>Bacteria</taxon>
        <taxon>Bacillati</taxon>
        <taxon>Bacillota</taxon>
        <taxon>Bacilli</taxon>
        <taxon>Lactobacillales</taxon>
        <taxon>Enterococcaceae</taxon>
        <taxon>Enterococcus</taxon>
    </lineage>
</organism>
<gene>
    <name evidence="4" type="ORF">RU93_GL000659</name>
</gene>
<proteinExistence type="predicted"/>
<accession>A0A1L8QQG3</accession>
<sequence>MFFSFMRGVVRVVLFIINGPFEIQNKEALPKDENYILVAPHRTWWDPLYMAVAARPKRFAFMAKEELFKNVFLRFILKNCNAFSVNRQNPGPSAIKTPVKILKETDLSLIMFPSGTRHSKALKGGMAMIAKMAKVRVVPCVYQGPVTLKGLFKREKVVLRFGEPIDLSDIKKLNAEGLQEVERRIQGSFDQLDFQVNPQFVYAIEEEVEVVQEDKKSE</sequence>
<dbReference type="SUPFAM" id="SSF69593">
    <property type="entry name" value="Glycerol-3-phosphate (1)-acyltransferase"/>
    <property type="match status" value="1"/>
</dbReference>
<comment type="caution">
    <text evidence="4">The sequence shown here is derived from an EMBL/GenBank/DDBJ whole genome shotgun (WGS) entry which is preliminary data.</text>
</comment>
<protein>
    <submittedName>
        <fullName evidence="4">1-acyl-sn-glycerol-3-phosphate acyltransferase</fullName>
    </submittedName>
</protein>
<dbReference type="STRING" id="328396.RU93_GL000659"/>
<dbReference type="PANTHER" id="PTHR10434:SF40">
    <property type="entry name" value="1-ACYL-SN-GLYCEROL-3-PHOSPHATE ACYLTRANSFERASE"/>
    <property type="match status" value="1"/>
</dbReference>
<dbReference type="RefSeq" id="WP_071875360.1">
    <property type="nucleotide sequence ID" value="NZ_JBHSHF010000004.1"/>
</dbReference>
<dbReference type="PANTHER" id="PTHR10434">
    <property type="entry name" value="1-ACYL-SN-GLYCEROL-3-PHOSPHATE ACYLTRANSFERASE"/>
    <property type="match status" value="1"/>
</dbReference>
<feature type="domain" description="Phospholipid/glycerol acyltransferase" evidence="3">
    <location>
        <begin position="35"/>
        <end position="145"/>
    </location>
</feature>
<dbReference type="EMBL" id="JXKD01000014">
    <property type="protein sequence ID" value="OJG09676.1"/>
    <property type="molecule type" value="Genomic_DNA"/>
</dbReference>
<dbReference type="OrthoDB" id="9803035at2"/>
<evidence type="ECO:0000313" key="4">
    <source>
        <dbReference type="EMBL" id="OJG09676.1"/>
    </source>
</evidence>
<dbReference type="Pfam" id="PF01553">
    <property type="entry name" value="Acyltransferase"/>
    <property type="match status" value="1"/>
</dbReference>
<keyword evidence="2 4" id="KW-0012">Acyltransferase</keyword>
<evidence type="ECO:0000313" key="5">
    <source>
        <dbReference type="Proteomes" id="UP000182149"/>
    </source>
</evidence>
<dbReference type="GO" id="GO:0006654">
    <property type="term" value="P:phosphatidic acid biosynthetic process"/>
    <property type="evidence" value="ECO:0007669"/>
    <property type="project" value="TreeGrafter"/>
</dbReference>
<keyword evidence="5" id="KW-1185">Reference proteome</keyword>
<keyword evidence="1 4" id="KW-0808">Transferase</keyword>
<dbReference type="GO" id="GO:0003841">
    <property type="term" value="F:1-acylglycerol-3-phosphate O-acyltransferase activity"/>
    <property type="evidence" value="ECO:0007669"/>
    <property type="project" value="TreeGrafter"/>
</dbReference>
<evidence type="ECO:0000256" key="2">
    <source>
        <dbReference type="ARBA" id="ARBA00023315"/>
    </source>
</evidence>
<reference evidence="4 5" key="1">
    <citation type="submission" date="2014-12" db="EMBL/GenBank/DDBJ databases">
        <title>Draft genome sequences of 29 type strains of Enterococci.</title>
        <authorList>
            <person name="Zhong Z."/>
            <person name="Sun Z."/>
            <person name="Liu W."/>
            <person name="Zhang W."/>
            <person name="Zhang H."/>
        </authorList>
    </citation>
    <scope>NUCLEOTIDE SEQUENCE [LARGE SCALE GENOMIC DNA]</scope>
    <source>
        <strain evidence="4 5">DSM 17690</strain>
    </source>
</reference>
<dbReference type="AlphaFoldDB" id="A0A1L8QQG3"/>
<evidence type="ECO:0000259" key="3">
    <source>
        <dbReference type="SMART" id="SM00563"/>
    </source>
</evidence>
<dbReference type="InterPro" id="IPR002123">
    <property type="entry name" value="Plipid/glycerol_acylTrfase"/>
</dbReference>
<evidence type="ECO:0000256" key="1">
    <source>
        <dbReference type="ARBA" id="ARBA00022679"/>
    </source>
</evidence>
<dbReference type="Proteomes" id="UP000182149">
    <property type="component" value="Unassembled WGS sequence"/>
</dbReference>